<dbReference type="Gene3D" id="4.10.520.10">
    <property type="entry name" value="IHF-like DNA-binding proteins"/>
    <property type="match status" value="1"/>
</dbReference>
<dbReference type="RefSeq" id="WP_068722552.1">
    <property type="nucleotide sequence ID" value="NZ_LSKU01000001.1"/>
</dbReference>
<dbReference type="GO" id="GO:0030261">
    <property type="term" value="P:chromosome condensation"/>
    <property type="evidence" value="ECO:0007669"/>
    <property type="project" value="UniProtKB-KW"/>
</dbReference>
<dbReference type="GO" id="GO:0003677">
    <property type="term" value="F:DNA binding"/>
    <property type="evidence" value="ECO:0007669"/>
    <property type="project" value="UniProtKB-KW"/>
</dbReference>
<dbReference type="OrthoDB" id="9799835at2"/>
<evidence type="ECO:0000256" key="2">
    <source>
        <dbReference type="ARBA" id="ARBA00023067"/>
    </source>
</evidence>
<keyword evidence="2" id="KW-0226">DNA condensation</keyword>
<dbReference type="PRINTS" id="PR01727">
    <property type="entry name" value="DNABINDINGHU"/>
</dbReference>
<dbReference type="EMBL" id="LSKU01000001">
    <property type="protein sequence ID" value="KXG42780.1"/>
    <property type="molecule type" value="Genomic_DNA"/>
</dbReference>
<dbReference type="GO" id="GO:0005829">
    <property type="term" value="C:cytosol"/>
    <property type="evidence" value="ECO:0007669"/>
    <property type="project" value="TreeGrafter"/>
</dbReference>
<evidence type="ECO:0000313" key="5">
    <source>
        <dbReference type="EMBL" id="KXG42780.1"/>
    </source>
</evidence>
<organism evidence="5 6">
    <name type="scientific">Tepidibacillus decaturensis</name>
    <dbReference type="NCBI Taxonomy" id="1413211"/>
    <lineage>
        <taxon>Bacteria</taxon>
        <taxon>Bacillati</taxon>
        <taxon>Bacillota</taxon>
        <taxon>Bacilli</taxon>
        <taxon>Bacillales</taxon>
        <taxon>Bacillaceae</taxon>
        <taxon>Tepidibacillus</taxon>
    </lineage>
</organism>
<accession>A0A135L1D2</accession>
<protein>
    <recommendedName>
        <fullName evidence="7">DNA-binding protein</fullName>
    </recommendedName>
</protein>
<sequence>MNKTELVQKIAKNTGIKVKDVDAVYKELVEAISESLSKGEKVQLIGFGTFETRKRSARKGRNPQTGKTIQIKERNVPAFKPGKALKERV</sequence>
<comment type="caution">
    <text evidence="5">The sequence shown here is derived from an EMBL/GenBank/DDBJ whole genome shotgun (WGS) entry which is preliminary data.</text>
</comment>
<evidence type="ECO:0000256" key="3">
    <source>
        <dbReference type="ARBA" id="ARBA00023125"/>
    </source>
</evidence>
<dbReference type="STRING" id="1413211.U473_01070"/>
<proteinExistence type="inferred from homology"/>
<dbReference type="PROSITE" id="PS00045">
    <property type="entry name" value="HISTONE_LIKE"/>
    <property type="match status" value="1"/>
</dbReference>
<dbReference type="CDD" id="cd13831">
    <property type="entry name" value="HU"/>
    <property type="match status" value="1"/>
</dbReference>
<evidence type="ECO:0008006" key="7">
    <source>
        <dbReference type="Google" id="ProtNLM"/>
    </source>
</evidence>
<dbReference type="Proteomes" id="UP000070352">
    <property type="component" value="Unassembled WGS sequence"/>
</dbReference>
<comment type="similarity">
    <text evidence="1 4">Belongs to the bacterial histone-like protein family.</text>
</comment>
<name>A0A135L1D2_9BACI</name>
<dbReference type="InterPro" id="IPR000119">
    <property type="entry name" value="Hist_DNA-bd"/>
</dbReference>
<dbReference type="GO" id="GO:0030527">
    <property type="term" value="F:structural constituent of chromatin"/>
    <property type="evidence" value="ECO:0007669"/>
    <property type="project" value="InterPro"/>
</dbReference>
<dbReference type="PANTHER" id="PTHR33175">
    <property type="entry name" value="DNA-BINDING PROTEIN HU"/>
    <property type="match status" value="1"/>
</dbReference>
<dbReference type="InterPro" id="IPR020816">
    <property type="entry name" value="Histone-like_DNA-bd_CS"/>
</dbReference>
<reference evidence="5 6" key="1">
    <citation type="submission" date="2016-02" db="EMBL/GenBank/DDBJ databases">
        <title>Draft Genome for Tepidibacillus decaturensis nov. sp. Strain Z9, an Anaerobic, Moderately Thermophilic and Heterotrophic Bacterium from Deep Subsurface of the Illinois Basin, USA.</title>
        <authorList>
            <person name="Dong Y."/>
            <person name="Chang J.Y."/>
            <person name="Sanford R."/>
            <person name="Fouke B.W."/>
        </authorList>
    </citation>
    <scope>NUCLEOTIDE SEQUENCE [LARGE SCALE GENOMIC DNA]</scope>
    <source>
        <strain evidence="5 6">Z9</strain>
    </source>
</reference>
<evidence type="ECO:0000256" key="1">
    <source>
        <dbReference type="ARBA" id="ARBA00010529"/>
    </source>
</evidence>
<dbReference type="InterPro" id="IPR010992">
    <property type="entry name" value="IHF-like_DNA-bd_dom_sf"/>
</dbReference>
<dbReference type="SUPFAM" id="SSF47729">
    <property type="entry name" value="IHF-like DNA-binding proteins"/>
    <property type="match status" value="1"/>
</dbReference>
<dbReference type="AlphaFoldDB" id="A0A135L1D2"/>
<dbReference type="SMART" id="SM00411">
    <property type="entry name" value="BHL"/>
    <property type="match status" value="1"/>
</dbReference>
<keyword evidence="3" id="KW-0238">DNA-binding</keyword>
<evidence type="ECO:0000313" key="6">
    <source>
        <dbReference type="Proteomes" id="UP000070352"/>
    </source>
</evidence>
<keyword evidence="6" id="KW-1185">Reference proteome</keyword>
<dbReference type="PANTHER" id="PTHR33175:SF3">
    <property type="entry name" value="DNA-BINDING PROTEIN HU-BETA"/>
    <property type="match status" value="1"/>
</dbReference>
<evidence type="ECO:0000256" key="4">
    <source>
        <dbReference type="RuleBase" id="RU003939"/>
    </source>
</evidence>
<dbReference type="Pfam" id="PF00216">
    <property type="entry name" value="Bac_DNA_binding"/>
    <property type="match status" value="1"/>
</dbReference>
<gene>
    <name evidence="5" type="ORF">U473_01070</name>
</gene>